<evidence type="ECO:0000313" key="4">
    <source>
        <dbReference type="EMBL" id="CAF1229144.1"/>
    </source>
</evidence>
<dbReference type="AlphaFoldDB" id="A0A814YH78"/>
<reference evidence="4" key="1">
    <citation type="submission" date="2021-02" db="EMBL/GenBank/DDBJ databases">
        <authorList>
            <person name="Nowell W R."/>
        </authorList>
    </citation>
    <scope>NUCLEOTIDE SEQUENCE</scope>
</reference>
<evidence type="ECO:0000259" key="3">
    <source>
        <dbReference type="SMART" id="SM00594"/>
    </source>
</evidence>
<dbReference type="InterPro" id="IPR049483">
    <property type="entry name" value="FAF1_2-like_UAS"/>
</dbReference>
<keyword evidence="1" id="KW-0175">Coiled coil</keyword>
<accession>A0A814YH78</accession>
<sequence length="490" mass="57334">MTTDEEEIMTDSEPEINDDEFSENDNKFTNRAPFPDECDDEVKGIESFSACFQERYNSCPVFYPGSLSSACESAFKSEVFEKRRPVLVYIYDDKSMLNNIFCQTIFCSEIIIDYLLENYIVWPWDITFISNKNKLIQMWKKIFSNPLLNIHDTEQCPMLIGIMRRSAKDKYWASKSEYQFKVLLKGDTLMCTQQKSNRERLLNELAIFKEECDRNEQNRSFDFVGKTGLPGELMLEIVKYLSLNDAINAFSESILISLLKYNTKLQICEPSKEFIDLIRRKINLQQIVSLRVKSVSMWPDFEISYLSVFTNVVSLTLLNPRNIDQIKTYTILFPKLNCLSLWYDGEVNFYTLNHILQQSFCQKIRRFEIHCAITPCSHFQCPPYVKNLNVRCFLFYLGHYSLRSMTQCTTQYKSCFLLGIINFIKSMTNVRYVGLITNKYHLDKVSDCNQWKTLLDACPDLKKITIENIIPGEQLVTKAIEIYRTLSTTQ</sequence>
<protein>
    <recommendedName>
        <fullName evidence="3">UAS domain-containing protein</fullName>
    </recommendedName>
</protein>
<dbReference type="Pfam" id="PF21021">
    <property type="entry name" value="FAF1"/>
    <property type="match status" value="1"/>
</dbReference>
<dbReference type="EMBL" id="CAJOAY010000540">
    <property type="protein sequence ID" value="CAF3687972.1"/>
    <property type="molecule type" value="Genomic_DNA"/>
</dbReference>
<dbReference type="Gene3D" id="3.40.30.10">
    <property type="entry name" value="Glutaredoxin"/>
    <property type="match status" value="1"/>
</dbReference>
<dbReference type="Proteomes" id="UP000663891">
    <property type="component" value="Unassembled WGS sequence"/>
</dbReference>
<dbReference type="Proteomes" id="UP000663881">
    <property type="component" value="Unassembled WGS sequence"/>
</dbReference>
<dbReference type="EMBL" id="CAJNON010000377">
    <property type="protein sequence ID" value="CAF1229144.1"/>
    <property type="molecule type" value="Genomic_DNA"/>
</dbReference>
<dbReference type="GO" id="GO:0043130">
    <property type="term" value="F:ubiquitin binding"/>
    <property type="evidence" value="ECO:0007669"/>
    <property type="project" value="TreeGrafter"/>
</dbReference>
<dbReference type="InterPro" id="IPR006577">
    <property type="entry name" value="UAS"/>
</dbReference>
<proteinExistence type="predicted"/>
<feature type="compositionally biased region" description="Acidic residues" evidence="2">
    <location>
        <begin position="1"/>
        <end position="23"/>
    </location>
</feature>
<feature type="domain" description="UAS" evidence="3">
    <location>
        <begin position="47"/>
        <end position="190"/>
    </location>
</feature>
<dbReference type="GO" id="GO:0005783">
    <property type="term" value="C:endoplasmic reticulum"/>
    <property type="evidence" value="ECO:0007669"/>
    <property type="project" value="TreeGrafter"/>
</dbReference>
<gene>
    <name evidence="5" type="ORF">OKA104_LOCUS11593</name>
    <name evidence="4" type="ORF">VCS650_LOCUS27150</name>
</gene>
<evidence type="ECO:0000256" key="1">
    <source>
        <dbReference type="SAM" id="Coils"/>
    </source>
</evidence>
<evidence type="ECO:0000313" key="6">
    <source>
        <dbReference type="Proteomes" id="UP000663891"/>
    </source>
</evidence>
<feature type="region of interest" description="Disordered" evidence="2">
    <location>
        <begin position="1"/>
        <end position="32"/>
    </location>
</feature>
<evidence type="ECO:0000313" key="5">
    <source>
        <dbReference type="EMBL" id="CAF3687972.1"/>
    </source>
</evidence>
<dbReference type="GO" id="GO:0005634">
    <property type="term" value="C:nucleus"/>
    <property type="evidence" value="ECO:0007669"/>
    <property type="project" value="TreeGrafter"/>
</dbReference>
<comment type="caution">
    <text evidence="4">The sequence shown here is derived from an EMBL/GenBank/DDBJ whole genome shotgun (WGS) entry which is preliminary data.</text>
</comment>
<dbReference type="PANTHER" id="PTHR23322">
    <property type="entry name" value="FAS-ASSOCIATED PROTEIN"/>
    <property type="match status" value="1"/>
</dbReference>
<name>A0A814YH78_9BILA</name>
<dbReference type="GO" id="GO:0036503">
    <property type="term" value="P:ERAD pathway"/>
    <property type="evidence" value="ECO:0007669"/>
    <property type="project" value="TreeGrafter"/>
</dbReference>
<feature type="coiled-coil region" evidence="1">
    <location>
        <begin position="191"/>
        <end position="218"/>
    </location>
</feature>
<dbReference type="InterPro" id="IPR050730">
    <property type="entry name" value="UBX_domain-protein"/>
</dbReference>
<dbReference type="OrthoDB" id="1920064at2759"/>
<organism evidence="4 6">
    <name type="scientific">Adineta steineri</name>
    <dbReference type="NCBI Taxonomy" id="433720"/>
    <lineage>
        <taxon>Eukaryota</taxon>
        <taxon>Metazoa</taxon>
        <taxon>Spiralia</taxon>
        <taxon>Gnathifera</taxon>
        <taxon>Rotifera</taxon>
        <taxon>Eurotatoria</taxon>
        <taxon>Bdelloidea</taxon>
        <taxon>Adinetida</taxon>
        <taxon>Adinetidae</taxon>
        <taxon>Adineta</taxon>
    </lineage>
</organism>
<evidence type="ECO:0000256" key="2">
    <source>
        <dbReference type="SAM" id="MobiDB-lite"/>
    </source>
</evidence>
<dbReference type="SMART" id="SM00594">
    <property type="entry name" value="UAS"/>
    <property type="match status" value="1"/>
</dbReference>
<dbReference type="PANTHER" id="PTHR23322:SF96">
    <property type="entry name" value="FAS-ASSOCIATED FACTOR 1"/>
    <property type="match status" value="1"/>
</dbReference>